<feature type="domain" description="C2" evidence="7">
    <location>
        <begin position="1"/>
        <end position="79"/>
    </location>
</feature>
<protein>
    <recommendedName>
        <fullName evidence="7">C2 domain-containing protein</fullName>
    </recommendedName>
</protein>
<dbReference type="Gramene" id="TraesCS2B02G621600.1">
    <property type="protein sequence ID" value="TraesCS2B02G621600.1"/>
    <property type="gene ID" value="TraesCS2B02G621600"/>
</dbReference>
<dbReference type="InterPro" id="IPR047259">
    <property type="entry name" value="QUIRKY-like"/>
</dbReference>
<evidence type="ECO:0000256" key="3">
    <source>
        <dbReference type="ARBA" id="ARBA00022737"/>
    </source>
</evidence>
<feature type="domain" description="C2" evidence="7">
    <location>
        <begin position="103"/>
        <end position="212"/>
    </location>
</feature>
<feature type="transmembrane region" description="Helical" evidence="6">
    <location>
        <begin position="457"/>
        <end position="481"/>
    </location>
</feature>
<dbReference type="PANTHER" id="PTHR31425:SF27">
    <property type="entry name" value="OS04G0691800 PROTEIN"/>
    <property type="match status" value="1"/>
</dbReference>
<sequence>MGSQIMRTRPGQPQGSANPAWNEDFMFVVSEPFEDQLAVTVEEMVGHGRYEPIGRVIIPVASPHVECNDLLVPVSSKWFSLSRGMTGSKILLRMSLDTAYHVLDERPDFKLRKSAIGILEVGILGARDLAAGVENPYVVAKYGRKWVRTRTLLNTTAPQWNEQHTWDVFDVSTVITMAVFNDSQGVANDQRIGKVRVRVATLETDRMYTQYYPLMALTRSRLKKMGQLQLAVRFTCKSWPKMLAMYGKPRLPKMHYTNPITVRHMDYLRFEAMQMVATRLGRSEPPLPREVVEYMLDVDSDTFSLRRSKANFYRLMALFSGIIVVWKWFDDVCKWKNPVTTILVNVVYLNLVCYPKLILPMGFLCFIMIVAWNYRQRPRNLPHMDAVLSHAELAHPEELDEEFDTFPASRPADIVRMRYDGLRSIAGRVQTVAGNLATQGERLLFLPRWHDPRATTIYMMLLVITAVVLYLTPFRVVAMVIQLHFLRPPWFRSRTPNLIFNFYRRLPSNQDLML</sequence>
<dbReference type="InterPro" id="IPR035892">
    <property type="entry name" value="C2_domain_sf"/>
</dbReference>
<reference evidence="8" key="1">
    <citation type="submission" date="2018-08" db="EMBL/GenBank/DDBJ databases">
        <authorList>
            <person name="Rossello M."/>
        </authorList>
    </citation>
    <scope>NUCLEOTIDE SEQUENCE [LARGE SCALE GENOMIC DNA]</scope>
    <source>
        <strain evidence="8">cv. Chinese Spring</strain>
    </source>
</reference>
<dbReference type="PANTHER" id="PTHR31425">
    <property type="entry name" value="PHOSPHORIBOSYLANTHRANILATE TRANSFERASE ISOFORM 1"/>
    <property type="match status" value="1"/>
</dbReference>
<dbReference type="OrthoDB" id="1029639at2759"/>
<keyword evidence="2 6" id="KW-0812">Transmembrane</keyword>
<proteinExistence type="predicted"/>
<reference evidence="8" key="2">
    <citation type="submission" date="2018-10" db="UniProtKB">
        <authorList>
            <consortium name="EnsemblPlants"/>
        </authorList>
    </citation>
    <scope>IDENTIFICATION</scope>
</reference>
<evidence type="ECO:0000256" key="6">
    <source>
        <dbReference type="SAM" id="Phobius"/>
    </source>
</evidence>
<dbReference type="SMART" id="SM00239">
    <property type="entry name" value="C2"/>
    <property type="match status" value="1"/>
</dbReference>
<accession>A0A3B6CHI8</accession>
<dbReference type="InterPro" id="IPR000008">
    <property type="entry name" value="C2_dom"/>
</dbReference>
<dbReference type="AlphaFoldDB" id="A0A3B6CHI8"/>
<evidence type="ECO:0000256" key="5">
    <source>
        <dbReference type="ARBA" id="ARBA00023136"/>
    </source>
</evidence>
<evidence type="ECO:0000256" key="1">
    <source>
        <dbReference type="ARBA" id="ARBA00004141"/>
    </source>
</evidence>
<dbReference type="Pfam" id="PF00168">
    <property type="entry name" value="C2"/>
    <property type="match status" value="2"/>
</dbReference>
<comment type="subcellular location">
    <subcellularLocation>
        <location evidence="1">Membrane</location>
        <topology evidence="1">Multi-pass membrane protein</topology>
    </subcellularLocation>
</comment>
<dbReference type="Gramene" id="TraesCS2B03G1565200.1">
    <property type="protein sequence ID" value="TraesCS2B03G1565200.1.CDS"/>
    <property type="gene ID" value="TraesCS2B03G1565200"/>
</dbReference>
<dbReference type="SUPFAM" id="SSF49562">
    <property type="entry name" value="C2 domain (Calcium/lipid-binding domain, CaLB)"/>
    <property type="match status" value="2"/>
</dbReference>
<keyword evidence="3" id="KW-0677">Repeat</keyword>
<dbReference type="STRING" id="4565.A0A3B6CHI8"/>
<organism evidence="8">
    <name type="scientific">Triticum aestivum</name>
    <name type="common">Wheat</name>
    <dbReference type="NCBI Taxonomy" id="4565"/>
    <lineage>
        <taxon>Eukaryota</taxon>
        <taxon>Viridiplantae</taxon>
        <taxon>Streptophyta</taxon>
        <taxon>Embryophyta</taxon>
        <taxon>Tracheophyta</taxon>
        <taxon>Spermatophyta</taxon>
        <taxon>Magnoliopsida</taxon>
        <taxon>Liliopsida</taxon>
        <taxon>Poales</taxon>
        <taxon>Poaceae</taxon>
        <taxon>BOP clade</taxon>
        <taxon>Pooideae</taxon>
        <taxon>Triticodae</taxon>
        <taxon>Triticeae</taxon>
        <taxon>Triticinae</taxon>
        <taxon>Triticum</taxon>
    </lineage>
</organism>
<evidence type="ECO:0000256" key="4">
    <source>
        <dbReference type="ARBA" id="ARBA00022989"/>
    </source>
</evidence>
<keyword evidence="4 6" id="KW-1133">Transmembrane helix</keyword>
<feature type="transmembrane region" description="Helical" evidence="6">
    <location>
        <begin position="312"/>
        <end position="329"/>
    </location>
</feature>
<evidence type="ECO:0000313" key="8">
    <source>
        <dbReference type="EnsemblPlants" id="TraesCS2B02G621600.1"/>
    </source>
</evidence>
<dbReference type="PROSITE" id="PS50004">
    <property type="entry name" value="C2"/>
    <property type="match status" value="2"/>
</dbReference>
<dbReference type="Pfam" id="PF08372">
    <property type="entry name" value="PRT_C"/>
    <property type="match status" value="1"/>
</dbReference>
<feature type="transmembrane region" description="Helical" evidence="6">
    <location>
        <begin position="357"/>
        <end position="374"/>
    </location>
</feature>
<dbReference type="OMA" id="VIKGFYM"/>
<dbReference type="Proteomes" id="UP000019116">
    <property type="component" value="Chromosome 2B"/>
</dbReference>
<dbReference type="Gene3D" id="2.60.40.150">
    <property type="entry name" value="C2 domain"/>
    <property type="match status" value="2"/>
</dbReference>
<evidence type="ECO:0000256" key="2">
    <source>
        <dbReference type="ARBA" id="ARBA00022692"/>
    </source>
</evidence>
<dbReference type="SMR" id="A0A3B6CHI8"/>
<name>A0A3B6CHI8_WHEAT</name>
<keyword evidence="9" id="KW-1185">Reference proteome</keyword>
<evidence type="ECO:0000313" key="9">
    <source>
        <dbReference type="Proteomes" id="UP000019116"/>
    </source>
</evidence>
<evidence type="ECO:0000259" key="7">
    <source>
        <dbReference type="PROSITE" id="PS50004"/>
    </source>
</evidence>
<keyword evidence="5 6" id="KW-0472">Membrane</keyword>
<dbReference type="GO" id="GO:0016020">
    <property type="term" value="C:membrane"/>
    <property type="evidence" value="ECO:0007669"/>
    <property type="project" value="UniProtKB-SubCell"/>
</dbReference>
<dbReference type="Gramene" id="TraesWEE_scaffold_116715_01G000100.1">
    <property type="protein sequence ID" value="TraesWEE_scaffold_116715_01G000100.1"/>
    <property type="gene ID" value="TraesWEE_scaffold_116715_01G000100"/>
</dbReference>
<dbReference type="EnsemblPlants" id="TraesCS2B02G621600.1">
    <property type="protein sequence ID" value="TraesCS2B02G621600.1"/>
    <property type="gene ID" value="TraesCS2B02G621600"/>
</dbReference>
<dbReference type="InterPro" id="IPR013583">
    <property type="entry name" value="MCTP_C"/>
</dbReference>